<dbReference type="InterPro" id="IPR026444">
    <property type="entry name" value="Secre_tail"/>
</dbReference>
<comment type="similarity">
    <text evidence="8">Belongs to the polysaccharide lyase 9 family.</text>
</comment>
<feature type="domain" description="Pel9A-like right handed beta-helix region" evidence="11">
    <location>
        <begin position="20"/>
        <end position="396"/>
    </location>
</feature>
<dbReference type="Pfam" id="PF22842">
    <property type="entry name" value="Pel9A-like_beta_helix"/>
    <property type="match status" value="1"/>
</dbReference>
<feature type="signal peptide" evidence="9">
    <location>
        <begin position="1"/>
        <end position="20"/>
    </location>
</feature>
<comment type="caution">
    <text evidence="12">The sequence shown here is derived from an EMBL/GenBank/DDBJ whole genome shotgun (WGS) entry which is preliminary data.</text>
</comment>
<protein>
    <submittedName>
        <fullName evidence="12">T9SS type A sorting domain-containing protein</fullName>
    </submittedName>
</protein>
<evidence type="ECO:0000313" key="12">
    <source>
        <dbReference type="EMBL" id="MDO7845198.1"/>
    </source>
</evidence>
<evidence type="ECO:0000256" key="9">
    <source>
        <dbReference type="SAM" id="SignalP"/>
    </source>
</evidence>
<dbReference type="SUPFAM" id="SSF51126">
    <property type="entry name" value="Pectin lyase-like"/>
    <property type="match status" value="1"/>
</dbReference>
<accession>A0ABT9A5U5</accession>
<keyword evidence="7" id="KW-0456">Lyase</keyword>
<keyword evidence="3" id="KW-0964">Secreted</keyword>
<dbReference type="InterPro" id="IPR053868">
    <property type="entry name" value="Pel9A-like_beta_helix"/>
</dbReference>
<dbReference type="Proteomes" id="UP001167796">
    <property type="component" value="Unassembled WGS sequence"/>
</dbReference>
<name>A0ABT9A5U5_9BACT</name>
<comment type="subcellular location">
    <subcellularLocation>
        <location evidence="2">Secreted</location>
    </subcellularLocation>
</comment>
<keyword evidence="13" id="KW-1185">Reference proteome</keyword>
<keyword evidence="4" id="KW-0479">Metal-binding</keyword>
<dbReference type="InterPro" id="IPR006626">
    <property type="entry name" value="PbH1"/>
</dbReference>
<evidence type="ECO:0000256" key="5">
    <source>
        <dbReference type="ARBA" id="ARBA00022729"/>
    </source>
</evidence>
<dbReference type="InterPro" id="IPR012334">
    <property type="entry name" value="Pectin_lyas_fold"/>
</dbReference>
<dbReference type="EMBL" id="JAUQSX010000001">
    <property type="protein sequence ID" value="MDO7845198.1"/>
    <property type="molecule type" value="Genomic_DNA"/>
</dbReference>
<dbReference type="PANTHER" id="PTHR40088:SF1">
    <property type="entry name" value="PECTATE LYASE PEL9"/>
    <property type="match status" value="1"/>
</dbReference>
<evidence type="ECO:0000256" key="6">
    <source>
        <dbReference type="ARBA" id="ARBA00022837"/>
    </source>
</evidence>
<evidence type="ECO:0000256" key="2">
    <source>
        <dbReference type="ARBA" id="ARBA00004613"/>
    </source>
</evidence>
<evidence type="ECO:0000259" key="11">
    <source>
        <dbReference type="Pfam" id="PF22842"/>
    </source>
</evidence>
<dbReference type="Pfam" id="PF18962">
    <property type="entry name" value="Por_Secre_tail"/>
    <property type="match status" value="1"/>
</dbReference>
<gene>
    <name evidence="12" type="ORF">Q5H92_02440</name>
</gene>
<evidence type="ECO:0000256" key="1">
    <source>
        <dbReference type="ARBA" id="ARBA00001913"/>
    </source>
</evidence>
<feature type="domain" description="Secretion system C-terminal sorting" evidence="10">
    <location>
        <begin position="1047"/>
        <end position="1122"/>
    </location>
</feature>
<sequence>MVKHYLLALLLALSCGPAFATKFYVAPTGSDTNPGTITSPFLTVQRAQAVMLANSTPVSTTTISTGDTVYIRGGTYMMQNSHIAGYSTVANGNYAYITLLNISGVAGKRVNYWAYPGEQPVFNYANVDPNATNAGAPNPPPYRLSAFEVTGGYIHIRGLEIVGLRVPLVSSTVNTLSICVSQSGATGNNIFERLSMHDGQAIGFYMTRGGNTLVLNCDAYRNNDNVNAPNSTGTANGGNVDGFGAHVNQITYTGNVFRGCRAWQNSDDGFDCISNNAAVTFENCWAFYNGYTPKFVSRGDGNGFKAGGYGVGANPSVPNPIPRNVVQGCVSVRNKANGFYANHHLGGLTFVDNTAYRNGSGSSSANYNMLNRGNASLATNTDVPGYGHIVQNNISYSPAIAGADLTNCDATTSTVDHNTFAPNGVGVTVSSSDFLSIDTTLLRAPRQADGSLPIIQTLRLAGNSALIDAGTMANYPTNFTYTGSAPDLGAYEYANLWTGAAGTDWLTAGNWTGGVPVATLDALVPSVAVTRFPVLSTGTAVARALVVSSGASLTQSGGTLSLTGNLTNNGTWTATGGTLATTGSASQVLGGSSPLRVQGLSIGAAGASLGTPTSFQGALTLLGNLTTNGQRLTLLSSVSGGVANDGLVVNSGGLVNGVVTVQRAIDPSLNPGLGYRHYSSPVSNTTVADLNTAAQGGGFAPVLNAAYNSAAVPNSITPFPTVYGYDDSRLALTNATTSFDKGFFSSSATTDALTVGRGYTVNIGAGELVDFRGALNDGPLTLALTSSRPTYTDGGWQLVGNPYPAPLDYSLVDAADRAGLDDAIYVYASTGQYAGQYRSYVNRVGNSVLPVGQGFFARVAAGQSSATLTFRNSQRLTAANGTTFQRSTAETRPLLRLTLQGAGSPLADEATVYFERGATSGFDRSFDAEKLPNPSGLNLATSQSSHQFSIDGQPELGVAVRVVPLAVGVPAAGIYTFNVGEMLNLSTVPVYLRDLQLGTLTDLRQQPSYRFTVANAAALNTTRFELVFGALQVLATAPAGLAQQVALYPNPATKQVNIELPLGLSRQPVTVALVDALGRVVRQQVLPAGVAVHALPLSEVAAGVYSMRLTTDLGTVVKKLVVE</sequence>
<evidence type="ECO:0000256" key="7">
    <source>
        <dbReference type="ARBA" id="ARBA00023239"/>
    </source>
</evidence>
<reference evidence="12" key="1">
    <citation type="submission" date="2023-07" db="EMBL/GenBank/DDBJ databases">
        <authorList>
            <person name="Kim M.K."/>
        </authorList>
    </citation>
    <scope>NUCLEOTIDE SEQUENCE</scope>
    <source>
        <strain evidence="12">M29</strain>
    </source>
</reference>
<keyword evidence="6" id="KW-0106">Calcium</keyword>
<evidence type="ECO:0000256" key="4">
    <source>
        <dbReference type="ARBA" id="ARBA00022723"/>
    </source>
</evidence>
<dbReference type="NCBIfam" id="TIGR04183">
    <property type="entry name" value="Por_Secre_tail"/>
    <property type="match status" value="1"/>
</dbReference>
<dbReference type="RefSeq" id="WP_305009878.1">
    <property type="nucleotide sequence ID" value="NZ_JAUQSX010000001.1"/>
</dbReference>
<dbReference type="PANTHER" id="PTHR40088">
    <property type="entry name" value="PECTATE LYASE (EUROFUNG)"/>
    <property type="match status" value="1"/>
</dbReference>
<organism evidence="12 13">
    <name type="scientific">Hymenobacter mellowenesis</name>
    <dbReference type="NCBI Taxonomy" id="3063995"/>
    <lineage>
        <taxon>Bacteria</taxon>
        <taxon>Pseudomonadati</taxon>
        <taxon>Bacteroidota</taxon>
        <taxon>Cytophagia</taxon>
        <taxon>Cytophagales</taxon>
        <taxon>Hymenobacteraceae</taxon>
        <taxon>Hymenobacter</taxon>
    </lineage>
</organism>
<dbReference type="InterPro" id="IPR052052">
    <property type="entry name" value="Polysaccharide_Lyase_9"/>
</dbReference>
<evidence type="ECO:0000313" key="13">
    <source>
        <dbReference type="Proteomes" id="UP001167796"/>
    </source>
</evidence>
<dbReference type="SMART" id="SM00710">
    <property type="entry name" value="PbH1"/>
    <property type="match status" value="7"/>
</dbReference>
<dbReference type="Gene3D" id="2.160.20.10">
    <property type="entry name" value="Single-stranded right-handed beta-helix, Pectin lyase-like"/>
    <property type="match status" value="1"/>
</dbReference>
<evidence type="ECO:0000256" key="3">
    <source>
        <dbReference type="ARBA" id="ARBA00022525"/>
    </source>
</evidence>
<dbReference type="PROSITE" id="PS51257">
    <property type="entry name" value="PROKAR_LIPOPROTEIN"/>
    <property type="match status" value="1"/>
</dbReference>
<feature type="chain" id="PRO_5045841922" evidence="9">
    <location>
        <begin position="21"/>
        <end position="1123"/>
    </location>
</feature>
<dbReference type="InterPro" id="IPR011050">
    <property type="entry name" value="Pectin_lyase_fold/virulence"/>
</dbReference>
<comment type="cofactor">
    <cofactor evidence="1">
        <name>Ca(2+)</name>
        <dbReference type="ChEBI" id="CHEBI:29108"/>
    </cofactor>
</comment>
<evidence type="ECO:0000259" key="10">
    <source>
        <dbReference type="Pfam" id="PF18962"/>
    </source>
</evidence>
<keyword evidence="5 9" id="KW-0732">Signal</keyword>
<evidence type="ECO:0000256" key="8">
    <source>
        <dbReference type="ARBA" id="ARBA00038263"/>
    </source>
</evidence>
<proteinExistence type="inferred from homology"/>